<dbReference type="InterPro" id="IPR023187">
    <property type="entry name" value="Tscrpt_reg_MarR-type_CS"/>
</dbReference>
<gene>
    <name evidence="5" type="ORF">H261_12281</name>
</gene>
<dbReference type="eggNOG" id="COG1846">
    <property type="taxonomic scope" value="Bacteria"/>
</dbReference>
<dbReference type="InterPro" id="IPR000835">
    <property type="entry name" value="HTH_MarR-typ"/>
</dbReference>
<evidence type="ECO:0000256" key="2">
    <source>
        <dbReference type="ARBA" id="ARBA00023125"/>
    </source>
</evidence>
<dbReference type="PRINTS" id="PR00598">
    <property type="entry name" value="HTHMARR"/>
</dbReference>
<reference evidence="5 6" key="1">
    <citation type="journal article" date="2014" name="Genome Announc.">
        <title>Draft Genome Sequence of Magnetospirillum sp. Strain SO-1, a Freshwater Magnetotactic Bacterium Isolated from the Ol'khovka River, Russia.</title>
        <authorList>
            <person name="Grouzdev D.S."/>
            <person name="Dziuba M.V."/>
            <person name="Sukhacheva M.S."/>
            <person name="Mardanov A.V."/>
            <person name="Beletskiy A.V."/>
            <person name="Kuznetsov B.B."/>
            <person name="Skryabin K.G."/>
        </authorList>
    </citation>
    <scope>NUCLEOTIDE SEQUENCE [LARGE SCALE GENOMIC DNA]</scope>
    <source>
        <strain evidence="5 6">SO-1</strain>
    </source>
</reference>
<evidence type="ECO:0000256" key="3">
    <source>
        <dbReference type="ARBA" id="ARBA00023163"/>
    </source>
</evidence>
<name>M2ZQU7_9PROT</name>
<keyword evidence="1" id="KW-0805">Transcription regulation</keyword>
<proteinExistence type="predicted"/>
<evidence type="ECO:0000313" key="5">
    <source>
        <dbReference type="EMBL" id="EME69692.1"/>
    </source>
</evidence>
<keyword evidence="2" id="KW-0238">DNA-binding</keyword>
<dbReference type="GO" id="GO:0006950">
    <property type="term" value="P:response to stress"/>
    <property type="evidence" value="ECO:0007669"/>
    <property type="project" value="TreeGrafter"/>
</dbReference>
<dbReference type="PATRIC" id="fig|1244869.3.peg.2478"/>
<dbReference type="SUPFAM" id="SSF46785">
    <property type="entry name" value="Winged helix' DNA-binding domain"/>
    <property type="match status" value="1"/>
</dbReference>
<dbReference type="STRING" id="1244869.H261_12281"/>
<dbReference type="Proteomes" id="UP000011744">
    <property type="component" value="Unassembled WGS sequence"/>
</dbReference>
<evidence type="ECO:0000259" key="4">
    <source>
        <dbReference type="PROSITE" id="PS50995"/>
    </source>
</evidence>
<dbReference type="RefSeq" id="WP_008617885.1">
    <property type="nucleotide sequence ID" value="NZ_AONQ01000029.1"/>
</dbReference>
<comment type="caution">
    <text evidence="5">The sequence shown here is derived from an EMBL/GenBank/DDBJ whole genome shotgun (WGS) entry which is preliminary data.</text>
</comment>
<dbReference type="PANTHER" id="PTHR33164">
    <property type="entry name" value="TRANSCRIPTIONAL REGULATOR, MARR FAMILY"/>
    <property type="match status" value="1"/>
</dbReference>
<dbReference type="InterPro" id="IPR039422">
    <property type="entry name" value="MarR/SlyA-like"/>
</dbReference>
<dbReference type="SMART" id="SM00347">
    <property type="entry name" value="HTH_MARR"/>
    <property type="match status" value="1"/>
</dbReference>
<feature type="domain" description="HTH marR-type" evidence="4">
    <location>
        <begin position="22"/>
        <end position="152"/>
    </location>
</feature>
<dbReference type="GO" id="GO:0003700">
    <property type="term" value="F:DNA-binding transcription factor activity"/>
    <property type="evidence" value="ECO:0007669"/>
    <property type="project" value="InterPro"/>
</dbReference>
<dbReference type="Pfam" id="PF01047">
    <property type="entry name" value="MarR"/>
    <property type="match status" value="1"/>
</dbReference>
<dbReference type="InterPro" id="IPR036388">
    <property type="entry name" value="WH-like_DNA-bd_sf"/>
</dbReference>
<evidence type="ECO:0000256" key="1">
    <source>
        <dbReference type="ARBA" id="ARBA00023015"/>
    </source>
</evidence>
<sequence>MHDPATIEAGIPDDQLLPLRVWLALFSSVKQIEAVVRTNLRESFASTLPRFDLLSQLYRSPGGLTMGEISARLMVTNGNVTGLITRLVDEGLVDRLQDEDDRRVQWVRLTPKGNKMFSSMAPANQTWVTQAMAGLSDAELRQLQTLLGKLKSSVAAAPKHPRGDEDPSAG</sequence>
<organism evidence="5 6">
    <name type="scientific">Paramagnetospirillum caucaseum</name>
    <dbReference type="NCBI Taxonomy" id="1244869"/>
    <lineage>
        <taxon>Bacteria</taxon>
        <taxon>Pseudomonadati</taxon>
        <taxon>Pseudomonadota</taxon>
        <taxon>Alphaproteobacteria</taxon>
        <taxon>Rhodospirillales</taxon>
        <taxon>Magnetospirillaceae</taxon>
        <taxon>Paramagnetospirillum</taxon>
    </lineage>
</organism>
<evidence type="ECO:0000313" key="6">
    <source>
        <dbReference type="Proteomes" id="UP000011744"/>
    </source>
</evidence>
<dbReference type="OrthoDB" id="7063965at2"/>
<dbReference type="EMBL" id="AONQ01000029">
    <property type="protein sequence ID" value="EME69692.1"/>
    <property type="molecule type" value="Genomic_DNA"/>
</dbReference>
<dbReference type="InterPro" id="IPR036390">
    <property type="entry name" value="WH_DNA-bd_sf"/>
</dbReference>
<dbReference type="GO" id="GO:0003677">
    <property type="term" value="F:DNA binding"/>
    <property type="evidence" value="ECO:0007669"/>
    <property type="project" value="UniProtKB-KW"/>
</dbReference>
<dbReference type="PROSITE" id="PS50995">
    <property type="entry name" value="HTH_MARR_2"/>
    <property type="match status" value="1"/>
</dbReference>
<dbReference type="AlphaFoldDB" id="M2ZQU7"/>
<protein>
    <submittedName>
        <fullName evidence="5">MarR family transcriptional regulator</fullName>
    </submittedName>
</protein>
<dbReference type="PANTHER" id="PTHR33164:SF43">
    <property type="entry name" value="HTH-TYPE TRANSCRIPTIONAL REPRESSOR YETL"/>
    <property type="match status" value="1"/>
</dbReference>
<accession>M2ZQU7</accession>
<keyword evidence="3" id="KW-0804">Transcription</keyword>
<dbReference type="PROSITE" id="PS01117">
    <property type="entry name" value="HTH_MARR_1"/>
    <property type="match status" value="1"/>
</dbReference>
<keyword evidence="6" id="KW-1185">Reference proteome</keyword>
<dbReference type="Gene3D" id="1.10.10.10">
    <property type="entry name" value="Winged helix-like DNA-binding domain superfamily/Winged helix DNA-binding domain"/>
    <property type="match status" value="1"/>
</dbReference>